<dbReference type="EMBL" id="BGPR01000869">
    <property type="protein sequence ID" value="GBM38446.1"/>
    <property type="molecule type" value="Genomic_DNA"/>
</dbReference>
<proteinExistence type="predicted"/>
<reference evidence="1 2" key="1">
    <citation type="journal article" date="2019" name="Sci. Rep.">
        <title>Orb-weaving spider Araneus ventricosus genome elucidates the spidroin gene catalogue.</title>
        <authorList>
            <person name="Kono N."/>
            <person name="Nakamura H."/>
            <person name="Ohtoshi R."/>
            <person name="Moran D.A.P."/>
            <person name="Shinohara A."/>
            <person name="Yoshida Y."/>
            <person name="Fujiwara M."/>
            <person name="Mori M."/>
            <person name="Tomita M."/>
            <person name="Arakawa K."/>
        </authorList>
    </citation>
    <scope>NUCLEOTIDE SEQUENCE [LARGE SCALE GENOMIC DNA]</scope>
</reference>
<comment type="caution">
    <text evidence="1">The sequence shown here is derived from an EMBL/GenBank/DDBJ whole genome shotgun (WGS) entry which is preliminary data.</text>
</comment>
<name>A0A4Y2FD90_ARAVE</name>
<accession>A0A4Y2FD90</accession>
<gene>
    <name evidence="1" type="ORF">AVEN_120809_1</name>
</gene>
<dbReference type="AlphaFoldDB" id="A0A4Y2FD90"/>
<organism evidence="1 2">
    <name type="scientific">Araneus ventricosus</name>
    <name type="common">Orbweaver spider</name>
    <name type="synonym">Epeira ventricosa</name>
    <dbReference type="NCBI Taxonomy" id="182803"/>
    <lineage>
        <taxon>Eukaryota</taxon>
        <taxon>Metazoa</taxon>
        <taxon>Ecdysozoa</taxon>
        <taxon>Arthropoda</taxon>
        <taxon>Chelicerata</taxon>
        <taxon>Arachnida</taxon>
        <taxon>Araneae</taxon>
        <taxon>Araneomorphae</taxon>
        <taxon>Entelegynae</taxon>
        <taxon>Araneoidea</taxon>
        <taxon>Araneidae</taxon>
        <taxon>Araneus</taxon>
    </lineage>
</organism>
<keyword evidence="2" id="KW-1185">Reference proteome</keyword>
<sequence>MVIIVGITQENPKSGSQKYVFAVGNLPKCRQDNHLARCHTPCCIFPFTKAAHVPNFSLKIGLARKQAWNKFCEWRRSVYSTLCINGKRRLSERTGYLAPQQKPMQCE</sequence>
<dbReference type="Proteomes" id="UP000499080">
    <property type="component" value="Unassembled WGS sequence"/>
</dbReference>
<protein>
    <submittedName>
        <fullName evidence="1">Uncharacterized protein</fullName>
    </submittedName>
</protein>
<evidence type="ECO:0000313" key="2">
    <source>
        <dbReference type="Proteomes" id="UP000499080"/>
    </source>
</evidence>
<evidence type="ECO:0000313" key="1">
    <source>
        <dbReference type="EMBL" id="GBM38446.1"/>
    </source>
</evidence>